<evidence type="ECO:0000313" key="3">
    <source>
        <dbReference type="Proteomes" id="UP000192257"/>
    </source>
</evidence>
<proteinExistence type="predicted"/>
<dbReference type="GeneID" id="39985421"/>
<dbReference type="VEuPathDB" id="TriTrypDB:TM35_000141960"/>
<feature type="region of interest" description="Disordered" evidence="1">
    <location>
        <begin position="171"/>
        <end position="195"/>
    </location>
</feature>
<feature type="compositionally biased region" description="Low complexity" evidence="1">
    <location>
        <begin position="28"/>
        <end position="47"/>
    </location>
</feature>
<accession>A0A1X0NWA8</accession>
<comment type="caution">
    <text evidence="2">The sequence shown here is derived from an EMBL/GenBank/DDBJ whole genome shotgun (WGS) entry which is preliminary data.</text>
</comment>
<feature type="compositionally biased region" description="Polar residues" evidence="1">
    <location>
        <begin position="108"/>
        <end position="131"/>
    </location>
</feature>
<organism evidence="2 3">
    <name type="scientific">Trypanosoma theileri</name>
    <dbReference type="NCBI Taxonomy" id="67003"/>
    <lineage>
        <taxon>Eukaryota</taxon>
        <taxon>Discoba</taxon>
        <taxon>Euglenozoa</taxon>
        <taxon>Kinetoplastea</taxon>
        <taxon>Metakinetoplastina</taxon>
        <taxon>Trypanosomatida</taxon>
        <taxon>Trypanosomatidae</taxon>
        <taxon>Trypanosoma</taxon>
    </lineage>
</organism>
<evidence type="ECO:0000256" key="1">
    <source>
        <dbReference type="SAM" id="MobiDB-lite"/>
    </source>
</evidence>
<protein>
    <submittedName>
        <fullName evidence="2">Uncharacterized protein</fullName>
    </submittedName>
</protein>
<feature type="region of interest" description="Disordered" evidence="1">
    <location>
        <begin position="101"/>
        <end position="134"/>
    </location>
</feature>
<dbReference type="EMBL" id="NBCO01000014">
    <property type="protein sequence ID" value="ORC88985.1"/>
    <property type="molecule type" value="Genomic_DNA"/>
</dbReference>
<feature type="compositionally biased region" description="Basic residues" evidence="1">
    <location>
        <begin position="17"/>
        <end position="27"/>
    </location>
</feature>
<dbReference type="Proteomes" id="UP000192257">
    <property type="component" value="Unassembled WGS sequence"/>
</dbReference>
<dbReference type="OrthoDB" id="240187at2759"/>
<feature type="region of interest" description="Disordered" evidence="1">
    <location>
        <begin position="17"/>
        <end position="78"/>
    </location>
</feature>
<reference evidence="2 3" key="1">
    <citation type="submission" date="2017-03" db="EMBL/GenBank/DDBJ databases">
        <title>An alternative strategy for trypanosome survival in the mammalian bloodstream revealed through genome and transcriptome analysis of the ubiquitous bovine parasite Trypanosoma (Megatrypanum) theileri.</title>
        <authorList>
            <person name="Kelly S."/>
            <person name="Ivens A."/>
            <person name="Mott A."/>
            <person name="O'Neill E."/>
            <person name="Emms D."/>
            <person name="Macleod O."/>
            <person name="Voorheis P."/>
            <person name="Matthews J."/>
            <person name="Matthews K."/>
            <person name="Carrington M."/>
        </authorList>
    </citation>
    <scope>NUCLEOTIDE SEQUENCE [LARGE SCALE GENOMIC DNA]</scope>
    <source>
        <strain evidence="2">Edinburgh</strain>
    </source>
</reference>
<keyword evidence="3" id="KW-1185">Reference proteome</keyword>
<name>A0A1X0NWA8_9TRYP</name>
<dbReference type="RefSeq" id="XP_028883051.1">
    <property type="nucleotide sequence ID" value="XM_029025641.1"/>
</dbReference>
<evidence type="ECO:0000313" key="2">
    <source>
        <dbReference type="EMBL" id="ORC88985.1"/>
    </source>
</evidence>
<dbReference type="AlphaFoldDB" id="A0A1X0NWA8"/>
<sequence>MLPHPPCHQQEQYYHRHHHYHHHHQYRQHPPQYQQQYQQHQQQQQQQCIPPGMNGHDTSVGMTTVLLPPPADNNKLPYIPQQRPQYEQYQQQQQYDMSLLNRSPFPVTPQSRNPNGNGSNNCTDNSILNGSNNHHHYYQQQNQNQSTIPNAPNGIYGHRAPQVFISPVTGKPPVARGPQPDCVEPTRPKGNRKKRLRQHVRYRLPYDPRREMWVDQLAYTRRVESPSEESLIALGAITRRTSIDQRGGGGGGGRRNHHNNYYNNYNNYYNNNDDKDLRRCHSVRPGGFVWRFMRLFK</sequence>
<gene>
    <name evidence="2" type="ORF">TM35_000141960</name>
</gene>